<keyword evidence="3" id="KW-0964">Secreted</keyword>
<dbReference type="CDD" id="cd09218">
    <property type="entry name" value="TLP-PA"/>
    <property type="match status" value="1"/>
</dbReference>
<keyword evidence="6" id="KW-0326">Glycosidase</keyword>
<feature type="disulfide bond" evidence="5">
    <location>
        <begin position="16"/>
        <end position="232"/>
    </location>
</feature>
<feature type="disulfide bond" evidence="5">
    <location>
        <begin position="65"/>
        <end position="75"/>
    </location>
</feature>
<dbReference type="SMART" id="SM00205">
    <property type="entry name" value="THN"/>
    <property type="match status" value="1"/>
</dbReference>
<reference evidence="6 7" key="1">
    <citation type="journal article" date="2018" name="Nat. Genet.">
        <title>The Rosa genome provides new insights in the design of modern roses.</title>
        <authorList>
            <person name="Bendahmane M."/>
        </authorList>
    </citation>
    <scope>NUCLEOTIDE SEQUENCE [LARGE SCALE GENOMIC DNA]</scope>
    <source>
        <strain evidence="7">cv. Old Blush</strain>
    </source>
</reference>
<dbReference type="AlphaFoldDB" id="A0A2P6RER0"/>
<dbReference type="GO" id="GO:0042973">
    <property type="term" value="F:glucan endo-1,3-beta-D-glucosidase activity"/>
    <property type="evidence" value="ECO:0007669"/>
    <property type="project" value="UniProtKB-EC"/>
</dbReference>
<dbReference type="EMBL" id="PDCK01000041">
    <property type="protein sequence ID" value="PRQ44894.1"/>
    <property type="molecule type" value="Genomic_DNA"/>
</dbReference>
<dbReference type="PIRSF" id="PIRSF002703">
    <property type="entry name" value="Thaumatin"/>
    <property type="match status" value="1"/>
</dbReference>
<feature type="disulfide bond" evidence="5">
    <location>
        <begin position="81"/>
        <end position="88"/>
    </location>
</feature>
<gene>
    <name evidence="6" type="ORF">RchiOBHm_Chr3g0484231</name>
</gene>
<evidence type="ECO:0000313" key="6">
    <source>
        <dbReference type="EMBL" id="PRQ44894.1"/>
    </source>
</evidence>
<comment type="caution">
    <text evidence="6">The sequence shown here is derived from an EMBL/GenBank/DDBJ whole genome shotgun (WGS) entry which is preliminary data.</text>
</comment>
<comment type="similarity">
    <text evidence="2">Belongs to the thaumatin family.</text>
</comment>
<evidence type="ECO:0000313" key="7">
    <source>
        <dbReference type="Proteomes" id="UP000238479"/>
    </source>
</evidence>
<evidence type="ECO:0000256" key="1">
    <source>
        <dbReference type="ARBA" id="ARBA00004613"/>
    </source>
</evidence>
<evidence type="ECO:0000256" key="3">
    <source>
        <dbReference type="ARBA" id="ARBA00022525"/>
    </source>
</evidence>
<evidence type="ECO:0000256" key="4">
    <source>
        <dbReference type="ARBA" id="ARBA00023157"/>
    </source>
</evidence>
<evidence type="ECO:0000256" key="5">
    <source>
        <dbReference type="PIRSR" id="PIRSR002703-1"/>
    </source>
</evidence>
<evidence type="ECO:0000256" key="2">
    <source>
        <dbReference type="ARBA" id="ARBA00010607"/>
    </source>
</evidence>
<dbReference type="SUPFAM" id="SSF49870">
    <property type="entry name" value="Osmotin, thaumatin-like protein"/>
    <property type="match status" value="1"/>
</dbReference>
<dbReference type="PROSITE" id="PS51367">
    <property type="entry name" value="THAUMATIN_2"/>
    <property type="match status" value="1"/>
</dbReference>
<dbReference type="FunFam" id="2.60.110.10:FF:000002">
    <property type="entry name" value="Thaumatin-like protein 1a"/>
    <property type="match status" value="1"/>
</dbReference>
<dbReference type="GO" id="GO:0005576">
    <property type="term" value="C:extracellular region"/>
    <property type="evidence" value="ECO:0007669"/>
    <property type="project" value="UniProtKB-SubCell"/>
</dbReference>
<protein>
    <submittedName>
        <fullName evidence="6">Putative glucan endo-1,3-beta-D-glucosidase</fullName>
        <ecNumber evidence="6">3.2.1.39</ecNumber>
    </submittedName>
</protein>
<accession>A0A2P6RER0</accession>
<organism evidence="6 7">
    <name type="scientific">Rosa chinensis</name>
    <name type="common">China rose</name>
    <dbReference type="NCBI Taxonomy" id="74649"/>
    <lineage>
        <taxon>Eukaryota</taxon>
        <taxon>Viridiplantae</taxon>
        <taxon>Streptophyta</taxon>
        <taxon>Embryophyta</taxon>
        <taxon>Tracheophyta</taxon>
        <taxon>Spermatophyta</taxon>
        <taxon>Magnoliopsida</taxon>
        <taxon>eudicotyledons</taxon>
        <taxon>Gunneridae</taxon>
        <taxon>Pentapetalae</taxon>
        <taxon>rosids</taxon>
        <taxon>fabids</taxon>
        <taxon>Rosales</taxon>
        <taxon>Rosaceae</taxon>
        <taxon>Rosoideae</taxon>
        <taxon>Rosoideae incertae sedis</taxon>
        <taxon>Rosa</taxon>
    </lineage>
</organism>
<dbReference type="PANTHER" id="PTHR31048">
    <property type="entry name" value="OS03G0233200 PROTEIN"/>
    <property type="match status" value="1"/>
</dbReference>
<dbReference type="PRINTS" id="PR00347">
    <property type="entry name" value="THAUMATIN"/>
</dbReference>
<dbReference type="InterPro" id="IPR001938">
    <property type="entry name" value="Thaumatin"/>
</dbReference>
<dbReference type="Proteomes" id="UP000238479">
    <property type="component" value="Chromosome 3"/>
</dbReference>
<dbReference type="EC" id="3.2.1.39" evidence="6"/>
<dbReference type="OMA" id="FTNKCPY"/>
<feature type="disulfide bond" evidence="5">
    <location>
        <begin position="151"/>
        <end position="167"/>
    </location>
</feature>
<dbReference type="Gene3D" id="2.60.110.10">
    <property type="entry name" value="Thaumatin"/>
    <property type="match status" value="1"/>
</dbReference>
<keyword evidence="6" id="KW-0378">Hydrolase</keyword>
<keyword evidence="4 5" id="KW-1015">Disulfide bond</keyword>
<sequence>MHAGAHPATISFTNKCAFKVWPATLTSDDDKPQLASTGFELAPQASNSIDTPIPWYGRFWGRTNCFTDNLGMFTCDKPGDCASGQVSCNGKGGNKPATLVEINIPAGGGQDFYDVSLVDGFNLPISVAAQGGHAPGDCRSSSCSANVNAMCPSELQVTGAGGSVVGCMSACTKFNEPKYCCTPPNEKPETCPPTDYSMKFSQQCPEAYSYAYDDKKGTFTCSGGPNYAITFCP</sequence>
<keyword evidence="7" id="KW-1185">Reference proteome</keyword>
<dbReference type="Pfam" id="PF00314">
    <property type="entry name" value="Thaumatin"/>
    <property type="match status" value="1"/>
</dbReference>
<comment type="subcellular location">
    <subcellularLocation>
        <location evidence="1">Secreted</location>
    </subcellularLocation>
</comment>
<dbReference type="GO" id="GO:0006952">
    <property type="term" value="P:defense response"/>
    <property type="evidence" value="ECO:0007669"/>
    <property type="project" value="UniProtKB-ARBA"/>
</dbReference>
<feature type="disulfide bond" evidence="5">
    <location>
        <begin position="143"/>
        <end position="204"/>
    </location>
</feature>
<name>A0A2P6RER0_ROSCH</name>
<feature type="disulfide bond" evidence="5">
    <location>
        <begin position="181"/>
        <end position="191"/>
    </location>
</feature>
<proteinExistence type="inferred from homology"/>
<feature type="disulfide bond" evidence="5">
    <location>
        <begin position="171"/>
        <end position="180"/>
    </location>
</feature>
<feature type="disulfide bond" evidence="5">
    <location>
        <begin position="138"/>
        <end position="221"/>
    </location>
</feature>
<dbReference type="Gramene" id="PRQ44894">
    <property type="protein sequence ID" value="PRQ44894"/>
    <property type="gene ID" value="RchiOBHm_Chr3g0484231"/>
</dbReference>
<dbReference type="InterPro" id="IPR037176">
    <property type="entry name" value="Osmotin/thaumatin-like_sf"/>
</dbReference>